<evidence type="ECO:0000313" key="2">
    <source>
        <dbReference type="EMBL" id="GCE08922.1"/>
    </source>
</evidence>
<evidence type="ECO:0000259" key="1">
    <source>
        <dbReference type="Pfam" id="PF01261"/>
    </source>
</evidence>
<dbReference type="Proteomes" id="UP000287224">
    <property type="component" value="Unassembled WGS sequence"/>
</dbReference>
<dbReference type="Pfam" id="PF01261">
    <property type="entry name" value="AP_endonuc_2"/>
    <property type="match status" value="1"/>
</dbReference>
<reference evidence="3" key="1">
    <citation type="submission" date="2018-12" db="EMBL/GenBank/DDBJ databases">
        <title>Tengunoibacter tsumagoiensis gen. nov., sp. nov., Dictyobacter kobayashii sp. nov., D. alpinus sp. nov., and D. joshuensis sp. nov. and description of Dictyobacteraceae fam. nov. within the order Ktedonobacterales isolated from Tengu-no-mugimeshi.</title>
        <authorList>
            <person name="Wang C.M."/>
            <person name="Zheng Y."/>
            <person name="Sakai Y."/>
            <person name="Toyoda A."/>
            <person name="Minakuchi Y."/>
            <person name="Abe K."/>
            <person name="Yokota A."/>
            <person name="Yabe S."/>
        </authorList>
    </citation>
    <scope>NUCLEOTIDE SEQUENCE [LARGE SCALE GENOMIC DNA]</scope>
    <source>
        <strain evidence="3">S-27</strain>
    </source>
</reference>
<dbReference type="AlphaFoldDB" id="A0A401ZQ23"/>
<dbReference type="EMBL" id="BIFQ01000002">
    <property type="protein sequence ID" value="GCE08922.1"/>
    <property type="molecule type" value="Genomic_DNA"/>
</dbReference>
<dbReference type="SUPFAM" id="SSF51658">
    <property type="entry name" value="Xylose isomerase-like"/>
    <property type="match status" value="1"/>
</dbReference>
<comment type="caution">
    <text evidence="2">The sequence shown here is derived from an EMBL/GenBank/DDBJ whole genome shotgun (WGS) entry which is preliminary data.</text>
</comment>
<proteinExistence type="predicted"/>
<gene>
    <name evidence="2" type="ORF">KDAU_62510</name>
</gene>
<evidence type="ECO:0000313" key="3">
    <source>
        <dbReference type="Proteomes" id="UP000287224"/>
    </source>
</evidence>
<dbReference type="InterPro" id="IPR050312">
    <property type="entry name" value="IolE/XylAMocC-like"/>
</dbReference>
<dbReference type="InterPro" id="IPR036237">
    <property type="entry name" value="Xyl_isomerase-like_sf"/>
</dbReference>
<dbReference type="Gene3D" id="3.20.20.150">
    <property type="entry name" value="Divalent-metal-dependent TIM barrel enzymes"/>
    <property type="match status" value="1"/>
</dbReference>
<dbReference type="InterPro" id="IPR013022">
    <property type="entry name" value="Xyl_isomerase-like_TIM-brl"/>
</dbReference>
<protein>
    <submittedName>
        <fullName evidence="2">Epimerase</fullName>
    </submittedName>
</protein>
<dbReference type="PANTHER" id="PTHR12110">
    <property type="entry name" value="HYDROXYPYRUVATE ISOMERASE"/>
    <property type="match status" value="1"/>
</dbReference>
<dbReference type="OrthoDB" id="6629724at2"/>
<name>A0A401ZQ23_9CHLR</name>
<keyword evidence="3" id="KW-1185">Reference proteome</keyword>
<dbReference type="PANTHER" id="PTHR12110:SF21">
    <property type="entry name" value="XYLOSE ISOMERASE-LIKE TIM BARREL DOMAIN-CONTAINING PROTEIN"/>
    <property type="match status" value="1"/>
</dbReference>
<accession>A0A401ZQ23</accession>
<sequence length="275" mass="30265">MQLGIFARTFARPSVEEVFDAVRAHGLRCVQFNMVCAGVPSLPEEIAPSLSRRIHEAAQSRGIEIAAVSGTYNMIHPDPAVRQQGLRRLRTLAAACQNLGTTIITLCTGTRDPLDMWRWHPENSSPQAWADLLYEMEAALRIAEEEQVTLAFEPERANVVNTAARGHALLAAMGSSHLKVVIDPANLIVPGGERPMRQVLDEAFDLLEEQIIIAHAKDRGADDTFRAAGEGILDYDYYLHLLQARAFPGPLIIHGLAEAQVDAALQFISDKLQSR</sequence>
<feature type="domain" description="Xylose isomerase-like TIM barrel" evidence="1">
    <location>
        <begin position="19"/>
        <end position="268"/>
    </location>
</feature>
<organism evidence="2 3">
    <name type="scientific">Dictyobacter aurantiacus</name>
    <dbReference type="NCBI Taxonomy" id="1936993"/>
    <lineage>
        <taxon>Bacteria</taxon>
        <taxon>Bacillati</taxon>
        <taxon>Chloroflexota</taxon>
        <taxon>Ktedonobacteria</taxon>
        <taxon>Ktedonobacterales</taxon>
        <taxon>Dictyobacteraceae</taxon>
        <taxon>Dictyobacter</taxon>
    </lineage>
</organism>